<dbReference type="KEGG" id="aal:EP13_05970"/>
<dbReference type="EMBL" id="CP008849">
    <property type="protein sequence ID" value="AIF98282.1"/>
    <property type="molecule type" value="Genomic_DNA"/>
</dbReference>
<dbReference type="AlphaFoldDB" id="A0A075P4Q0"/>
<keyword evidence="1" id="KW-0472">Membrane</keyword>
<proteinExistence type="predicted"/>
<sequence length="97" mass="10650">MELEITWKRATRIWWSYIWRNIIAIIGAVIIGAIAGGVLGFILGMLGASTDTIKLIVQPIGFLIGLGISIIPFKLILGKNFGEFRLVLMSTSEESNT</sequence>
<organism evidence="2 3">
    <name type="scientific">Alteromonas australica</name>
    <dbReference type="NCBI Taxonomy" id="589873"/>
    <lineage>
        <taxon>Bacteria</taxon>
        <taxon>Pseudomonadati</taxon>
        <taxon>Pseudomonadota</taxon>
        <taxon>Gammaproteobacteria</taxon>
        <taxon>Alteromonadales</taxon>
        <taxon>Alteromonadaceae</taxon>
        <taxon>Alteromonas/Salinimonas group</taxon>
        <taxon>Alteromonas</taxon>
    </lineage>
</organism>
<feature type="transmembrane region" description="Helical" evidence="1">
    <location>
        <begin position="21"/>
        <end position="43"/>
    </location>
</feature>
<dbReference type="RefSeq" id="WP_044056476.1">
    <property type="nucleotide sequence ID" value="NZ_CBCSKJ010000001.1"/>
</dbReference>
<gene>
    <name evidence="2" type="ORF">EP13_05970</name>
</gene>
<accession>A0A075P4Q0</accession>
<dbReference type="eggNOG" id="ENOG50338QU">
    <property type="taxonomic scope" value="Bacteria"/>
</dbReference>
<evidence type="ECO:0000313" key="3">
    <source>
        <dbReference type="Proteomes" id="UP000056090"/>
    </source>
</evidence>
<keyword evidence="1" id="KW-0812">Transmembrane</keyword>
<dbReference type="Proteomes" id="UP000056090">
    <property type="component" value="Chromosome"/>
</dbReference>
<feature type="transmembrane region" description="Helical" evidence="1">
    <location>
        <begin position="55"/>
        <end position="77"/>
    </location>
</feature>
<name>A0A075P4Q0_9ALTE</name>
<keyword evidence="3" id="KW-1185">Reference proteome</keyword>
<protein>
    <submittedName>
        <fullName evidence="2">Uncharacterized protein</fullName>
    </submittedName>
</protein>
<keyword evidence="1" id="KW-1133">Transmembrane helix</keyword>
<evidence type="ECO:0000313" key="2">
    <source>
        <dbReference type="EMBL" id="AIF98282.1"/>
    </source>
</evidence>
<dbReference type="GeneID" id="78254464"/>
<evidence type="ECO:0000256" key="1">
    <source>
        <dbReference type="SAM" id="Phobius"/>
    </source>
</evidence>
<reference evidence="2 3" key="1">
    <citation type="submission" date="2014-06" db="EMBL/GenBank/DDBJ databases">
        <title>Genomes of Alteromonas australica, a world apart.</title>
        <authorList>
            <person name="Gonzaga A."/>
            <person name="Lopez-Perez M."/>
            <person name="Rodriguez-Valera F."/>
        </authorList>
    </citation>
    <scope>NUCLEOTIDE SEQUENCE [LARGE SCALE GENOMIC DNA]</scope>
    <source>
        <strain evidence="2 3">H 17</strain>
    </source>
</reference>